<name>A0A194AEJ1_9BACT</name>
<proteinExistence type="predicted"/>
<dbReference type="InterPro" id="IPR036291">
    <property type="entry name" value="NAD(P)-bd_dom_sf"/>
</dbReference>
<protein>
    <submittedName>
        <fullName evidence="4">NADP transhydrogenase subunit alpha</fullName>
    </submittedName>
</protein>
<dbReference type="AlphaFoldDB" id="A0A194AEJ1"/>
<gene>
    <name evidence="4" type="ORF">DPF_0305</name>
</gene>
<dbReference type="Gene3D" id="1.10.1040.10">
    <property type="entry name" value="N-(1-d-carboxylethyl)-l-norvaline Dehydrogenase, domain 2"/>
    <property type="match status" value="1"/>
</dbReference>
<dbReference type="GO" id="GO:0046168">
    <property type="term" value="P:glycerol-3-phosphate catabolic process"/>
    <property type="evidence" value="ECO:0007669"/>
    <property type="project" value="InterPro"/>
</dbReference>
<keyword evidence="1" id="KW-0560">Oxidoreductase</keyword>
<dbReference type="InterPro" id="IPR011128">
    <property type="entry name" value="G3P_DH_NAD-dep_N"/>
</dbReference>
<evidence type="ECO:0000256" key="1">
    <source>
        <dbReference type="ARBA" id="ARBA00023002"/>
    </source>
</evidence>
<evidence type="ECO:0000259" key="3">
    <source>
        <dbReference type="Pfam" id="PF02317"/>
    </source>
</evidence>
<feature type="domain" description="Glycerol-3-phosphate dehydrogenase NAD-dependent N-terminal" evidence="2">
    <location>
        <begin position="4"/>
        <end position="102"/>
    </location>
</feature>
<sequence>MKPIAVIGAGNSGLAMAAHLALEGHPVHLWNRTEKNISQLSRTKTIHCSGVISGKAKIKLVTDNLCRALEGVELILITTPANSHRQLAQQLSPFIQSDHKILLNPGRTFGALEFEYIFKKNLNKKNIPIAESQTIIYTCRKTNEDSVNILAFKQPVWIASKCRDQSEEIIQSLPFCLRQHFIPIDSLLKTSLGNVGPVLHCAPVLLNTGWIENKKTIFKYYYDGITITIANYIEKIDEIRVGIGRNIGVELEDVATWMQRSYQVKGDNLFQCIQNNNFYKTIDAPQNLHHRYLFEDIPCGLVPFEDLGIALGVNVSLITHLINFACSLMNFDFRKNGRTLDRIGISKRALNDLK</sequence>
<dbReference type="EMBL" id="BDFE01000004">
    <property type="protein sequence ID" value="GAU07615.1"/>
    <property type="molecule type" value="Genomic_DNA"/>
</dbReference>
<dbReference type="Gene3D" id="3.40.50.720">
    <property type="entry name" value="NAD(P)-binding Rossmann-like Domain"/>
    <property type="match status" value="1"/>
</dbReference>
<dbReference type="PANTHER" id="PTHR38015">
    <property type="entry name" value="BLR6086 PROTEIN"/>
    <property type="match status" value="1"/>
</dbReference>
<comment type="caution">
    <text evidence="4">The sequence shown here is derived from an EMBL/GenBank/DDBJ whole genome shotgun (WGS) entry which is preliminary data.</text>
</comment>
<dbReference type="GO" id="GO:0016616">
    <property type="term" value="F:oxidoreductase activity, acting on the CH-OH group of donors, NAD or NADP as acceptor"/>
    <property type="evidence" value="ECO:0007669"/>
    <property type="project" value="InterPro"/>
</dbReference>
<dbReference type="PANTHER" id="PTHR38015:SF1">
    <property type="entry name" value="OPINE DEHYDROGENASE DOMAIN-CONTAINING PROTEIN"/>
    <property type="match status" value="1"/>
</dbReference>
<dbReference type="SUPFAM" id="SSF48179">
    <property type="entry name" value="6-phosphogluconate dehydrogenase C-terminal domain-like"/>
    <property type="match status" value="1"/>
</dbReference>
<dbReference type="GO" id="GO:0051287">
    <property type="term" value="F:NAD binding"/>
    <property type="evidence" value="ECO:0007669"/>
    <property type="project" value="InterPro"/>
</dbReference>
<dbReference type="OrthoDB" id="6135265at2"/>
<evidence type="ECO:0000259" key="2">
    <source>
        <dbReference type="Pfam" id="PF01210"/>
    </source>
</evidence>
<dbReference type="RefSeq" id="WP_069857102.1">
    <property type="nucleotide sequence ID" value="NZ_BDFE01000004.1"/>
</dbReference>
<evidence type="ECO:0000313" key="5">
    <source>
        <dbReference type="Proteomes" id="UP000095200"/>
    </source>
</evidence>
<feature type="domain" description="Opine dehydrogenase" evidence="3">
    <location>
        <begin position="184"/>
        <end position="329"/>
    </location>
</feature>
<dbReference type="InterPro" id="IPR013328">
    <property type="entry name" value="6PGD_dom2"/>
</dbReference>
<dbReference type="Proteomes" id="UP000095200">
    <property type="component" value="Unassembled WGS sequence"/>
</dbReference>
<organism evidence="4 5">
    <name type="scientific">Desulfoplanes formicivorans</name>
    <dbReference type="NCBI Taxonomy" id="1592317"/>
    <lineage>
        <taxon>Bacteria</taxon>
        <taxon>Pseudomonadati</taxon>
        <taxon>Thermodesulfobacteriota</taxon>
        <taxon>Desulfovibrionia</taxon>
        <taxon>Desulfovibrionales</taxon>
        <taxon>Desulfoplanaceae</taxon>
        <taxon>Desulfoplanes</taxon>
    </lineage>
</organism>
<dbReference type="InterPro" id="IPR008927">
    <property type="entry name" value="6-PGluconate_DH-like_C_sf"/>
</dbReference>
<evidence type="ECO:0000313" key="4">
    <source>
        <dbReference type="EMBL" id="GAU07615.1"/>
    </source>
</evidence>
<dbReference type="InterPro" id="IPR003421">
    <property type="entry name" value="Opine_DH"/>
</dbReference>
<dbReference type="Pfam" id="PF02317">
    <property type="entry name" value="Octopine_DH"/>
    <property type="match status" value="1"/>
</dbReference>
<dbReference type="Pfam" id="PF01210">
    <property type="entry name" value="NAD_Gly3P_dh_N"/>
    <property type="match status" value="1"/>
</dbReference>
<dbReference type="InterPro" id="IPR051729">
    <property type="entry name" value="Opine/Lysopine_DH"/>
</dbReference>
<accession>A0A194AEJ1</accession>
<keyword evidence="5" id="KW-1185">Reference proteome</keyword>
<dbReference type="SUPFAM" id="SSF51735">
    <property type="entry name" value="NAD(P)-binding Rossmann-fold domains"/>
    <property type="match status" value="1"/>
</dbReference>
<dbReference type="STRING" id="1592317.DPF_0305"/>
<reference evidence="5" key="1">
    <citation type="submission" date="2016-06" db="EMBL/GenBank/DDBJ databases">
        <title>Draft genome sequence of Desulfoplanes formicivorans strain Pf12B.</title>
        <authorList>
            <person name="Watanabe M."/>
            <person name="Kojima H."/>
            <person name="Fukui M."/>
        </authorList>
    </citation>
    <scope>NUCLEOTIDE SEQUENCE [LARGE SCALE GENOMIC DNA]</scope>
    <source>
        <strain evidence="5">Pf12B</strain>
    </source>
</reference>